<comment type="similarity">
    <text evidence="2">Belongs to the nucleobase:cation symporter-2 (NCS2) (TC 2.A.40) family. Azg-like subfamily.</text>
</comment>
<dbReference type="EMBL" id="CP022437">
    <property type="protein sequence ID" value="ASN05790.1"/>
    <property type="molecule type" value="Genomic_DNA"/>
</dbReference>
<feature type="transmembrane region" description="Helical" evidence="7">
    <location>
        <begin position="339"/>
        <end position="359"/>
    </location>
</feature>
<keyword evidence="6 7" id="KW-0472">Membrane</keyword>
<dbReference type="KEGG" id="vne:CFK40_12605"/>
<feature type="transmembrane region" description="Helical" evidence="7">
    <location>
        <begin position="21"/>
        <end position="41"/>
    </location>
</feature>
<dbReference type="AlphaFoldDB" id="A0A221MDW0"/>
<reference evidence="8 9" key="1">
    <citation type="journal article" date="2003" name="Int. J. Syst. Evol. Microbiol.">
        <title>Virgibacillus carmonensis sp. nov., Virgibacillus necropolis sp. nov. and Virgibacillus picturae sp. nov., three novel species isolated from deteriorated mural paintings, transfer of the species of the genus salibacillus to Virgibacillus, as Virgibacillus marismortui comb. nov. and Virgibacillus salexigens comb. nov., and emended description of the genus Virgibacillus.</title>
        <authorList>
            <person name="Heyrman J."/>
            <person name="Logan N.A."/>
            <person name="Busse H.J."/>
            <person name="Balcaen A."/>
            <person name="Lebbe L."/>
            <person name="Rodriguez-Diaz M."/>
            <person name="Swings J."/>
            <person name="De Vos P."/>
        </authorList>
    </citation>
    <scope>NUCLEOTIDE SEQUENCE [LARGE SCALE GENOMIC DNA]</scope>
    <source>
        <strain evidence="8 9">LMG 19488</strain>
    </source>
</reference>
<evidence type="ECO:0000256" key="3">
    <source>
        <dbReference type="ARBA" id="ARBA00022448"/>
    </source>
</evidence>
<feature type="transmembrane region" description="Helical" evidence="7">
    <location>
        <begin position="314"/>
        <end position="332"/>
    </location>
</feature>
<evidence type="ECO:0000256" key="5">
    <source>
        <dbReference type="ARBA" id="ARBA00022989"/>
    </source>
</evidence>
<dbReference type="RefSeq" id="WP_089532639.1">
    <property type="nucleotide sequence ID" value="NZ_CP022437.1"/>
</dbReference>
<dbReference type="InterPro" id="IPR045018">
    <property type="entry name" value="Azg-like"/>
</dbReference>
<feature type="transmembrane region" description="Helical" evidence="7">
    <location>
        <begin position="73"/>
        <end position="92"/>
    </location>
</feature>
<evidence type="ECO:0000256" key="1">
    <source>
        <dbReference type="ARBA" id="ARBA00004141"/>
    </source>
</evidence>
<feature type="transmembrane region" description="Helical" evidence="7">
    <location>
        <begin position="162"/>
        <end position="187"/>
    </location>
</feature>
<dbReference type="PANTHER" id="PTHR43337">
    <property type="entry name" value="XANTHINE/URACIL PERMEASE C887.17-RELATED"/>
    <property type="match status" value="1"/>
</dbReference>
<proteinExistence type="inferred from homology"/>
<keyword evidence="3" id="KW-0813">Transport</keyword>
<protein>
    <submittedName>
        <fullName evidence="8">Permease</fullName>
    </submittedName>
</protein>
<evidence type="ECO:0000256" key="2">
    <source>
        <dbReference type="ARBA" id="ARBA00005697"/>
    </source>
</evidence>
<keyword evidence="4 7" id="KW-0812">Transmembrane</keyword>
<feature type="transmembrane region" description="Helical" evidence="7">
    <location>
        <begin position="276"/>
        <end position="294"/>
    </location>
</feature>
<feature type="transmembrane region" description="Helical" evidence="7">
    <location>
        <begin position="194"/>
        <end position="213"/>
    </location>
</feature>
<dbReference type="GO" id="GO:0005345">
    <property type="term" value="F:purine nucleobase transmembrane transporter activity"/>
    <property type="evidence" value="ECO:0007669"/>
    <property type="project" value="TreeGrafter"/>
</dbReference>
<name>A0A221MDW0_9BACI</name>
<feature type="transmembrane region" description="Helical" evidence="7">
    <location>
        <begin position="132"/>
        <end position="150"/>
    </location>
</feature>
<feature type="transmembrane region" description="Helical" evidence="7">
    <location>
        <begin position="408"/>
        <end position="427"/>
    </location>
</feature>
<evidence type="ECO:0000256" key="7">
    <source>
        <dbReference type="SAM" id="Phobius"/>
    </source>
</evidence>
<keyword evidence="9" id="KW-1185">Reference proteome</keyword>
<dbReference type="GO" id="GO:0005886">
    <property type="term" value="C:plasma membrane"/>
    <property type="evidence" value="ECO:0007669"/>
    <property type="project" value="TreeGrafter"/>
</dbReference>
<feature type="transmembrane region" description="Helical" evidence="7">
    <location>
        <begin position="241"/>
        <end position="264"/>
    </location>
</feature>
<dbReference type="Pfam" id="PF00860">
    <property type="entry name" value="Xan_ur_permease"/>
    <property type="match status" value="1"/>
</dbReference>
<evidence type="ECO:0000256" key="6">
    <source>
        <dbReference type="ARBA" id="ARBA00023136"/>
    </source>
</evidence>
<feature type="transmembrane region" description="Helical" evidence="7">
    <location>
        <begin position="371"/>
        <end position="396"/>
    </location>
</feature>
<comment type="subcellular location">
    <subcellularLocation>
        <location evidence="1">Membrane</location>
        <topology evidence="1">Multi-pass membrane protein</topology>
    </subcellularLocation>
</comment>
<sequence length="428" mass="46047">MPYNKQDPGKALAKGNWRTEIIAGLIGYLTTVYIVVVNGSILSEAGISIESGMMATILASFVGTLFMGLYAKLPLILIPGMGINALFAYSIVEGTGLSFQEGLAVVIVASVLFLITAFSRLGLILKEAIPNSLKHAITVGLGFFLILIGLEKSGLVVSGEHTIIAIGDFTSPTVMVSLLTLFLAIFLFMKNVPANFLITMISGTVLAYLFGILHKGASAVDVNAQELVFIPAFTAFDELSFWLAVFPLAMILIFENMGLLHGQLDMLKRENRYEKAYRVTAFSSLTCAFLGTSPTVSAAENAAVIASNGKTGKVAITASLLFLATIFIIPWISIIPNTAISPILIIVGMLMAQNIRHIYLDDLSEAVPAFLIAVMIPFTYSIADGMAFGFIAYPIVKLALGKQKELPFALVIISSLFLFDFLMKIIGF</sequence>
<organism evidence="8 9">
    <name type="scientific">Virgibacillus necropolis</name>
    <dbReference type="NCBI Taxonomy" id="163877"/>
    <lineage>
        <taxon>Bacteria</taxon>
        <taxon>Bacillati</taxon>
        <taxon>Bacillota</taxon>
        <taxon>Bacilli</taxon>
        <taxon>Bacillales</taxon>
        <taxon>Bacillaceae</taxon>
        <taxon>Virgibacillus</taxon>
    </lineage>
</organism>
<dbReference type="Proteomes" id="UP000204391">
    <property type="component" value="Chromosome"/>
</dbReference>
<feature type="transmembrane region" description="Helical" evidence="7">
    <location>
        <begin position="47"/>
        <end position="66"/>
    </location>
</feature>
<keyword evidence="5 7" id="KW-1133">Transmembrane helix</keyword>
<evidence type="ECO:0000256" key="4">
    <source>
        <dbReference type="ARBA" id="ARBA00022692"/>
    </source>
</evidence>
<accession>A0A221MDW0</accession>
<feature type="transmembrane region" description="Helical" evidence="7">
    <location>
        <begin position="104"/>
        <end position="125"/>
    </location>
</feature>
<dbReference type="InterPro" id="IPR006043">
    <property type="entry name" value="NCS2"/>
</dbReference>
<dbReference type="PANTHER" id="PTHR43337:SF2">
    <property type="entry name" value="XANTHINE_URACIL PERMEASE"/>
    <property type="match status" value="1"/>
</dbReference>
<evidence type="ECO:0000313" key="9">
    <source>
        <dbReference type="Proteomes" id="UP000204391"/>
    </source>
</evidence>
<dbReference type="OrthoDB" id="9808458at2"/>
<evidence type="ECO:0000313" key="8">
    <source>
        <dbReference type="EMBL" id="ASN05790.1"/>
    </source>
</evidence>
<gene>
    <name evidence="8" type="ORF">CFK40_12605</name>
</gene>